<evidence type="ECO:0000259" key="2">
    <source>
        <dbReference type="Pfam" id="PF02108"/>
    </source>
</evidence>
<evidence type="ECO:0000256" key="1">
    <source>
        <dbReference type="SAM" id="MobiDB-lite"/>
    </source>
</evidence>
<dbReference type="InterPro" id="IPR018035">
    <property type="entry name" value="Flagellar_FliH/T3SS_HrpE"/>
</dbReference>
<dbReference type="RefSeq" id="WP_379912497.1">
    <property type="nucleotide sequence ID" value="NZ_JBHUDD010000012.1"/>
</dbReference>
<accession>A0ABW4EDZ0</accession>
<dbReference type="Proteomes" id="UP001597186">
    <property type="component" value="Unassembled WGS sequence"/>
</dbReference>
<dbReference type="Pfam" id="PF02108">
    <property type="entry name" value="FliH"/>
    <property type="match status" value="1"/>
</dbReference>
<dbReference type="EMBL" id="JBHUDD010000012">
    <property type="protein sequence ID" value="MFD1508153.1"/>
    <property type="molecule type" value="Genomic_DNA"/>
</dbReference>
<evidence type="ECO:0000313" key="4">
    <source>
        <dbReference type="Proteomes" id="UP001597186"/>
    </source>
</evidence>
<feature type="region of interest" description="Disordered" evidence="1">
    <location>
        <begin position="59"/>
        <end position="126"/>
    </location>
</feature>
<evidence type="ECO:0000313" key="3">
    <source>
        <dbReference type="EMBL" id="MFD1508153.1"/>
    </source>
</evidence>
<comment type="caution">
    <text evidence="3">The sequence shown here is derived from an EMBL/GenBank/DDBJ whole genome shotgun (WGS) entry which is preliminary data.</text>
</comment>
<organism evidence="3 4">
    <name type="scientific">Lacimonas salitolerans</name>
    <dbReference type="NCBI Taxonomy" id="1323750"/>
    <lineage>
        <taxon>Bacteria</taxon>
        <taxon>Pseudomonadati</taxon>
        <taxon>Pseudomonadota</taxon>
        <taxon>Alphaproteobacteria</taxon>
        <taxon>Rhodobacterales</taxon>
        <taxon>Paracoccaceae</taxon>
        <taxon>Lacimonas</taxon>
    </lineage>
</organism>
<reference evidence="4" key="1">
    <citation type="journal article" date="2019" name="Int. J. Syst. Evol. Microbiol.">
        <title>The Global Catalogue of Microorganisms (GCM) 10K type strain sequencing project: providing services to taxonomists for standard genome sequencing and annotation.</title>
        <authorList>
            <consortium name="The Broad Institute Genomics Platform"/>
            <consortium name="The Broad Institute Genome Sequencing Center for Infectious Disease"/>
            <person name="Wu L."/>
            <person name="Ma J."/>
        </authorList>
    </citation>
    <scope>NUCLEOTIDE SEQUENCE [LARGE SCALE GENOMIC DNA]</scope>
    <source>
        <strain evidence="4">CGMCC 1.12477</strain>
    </source>
</reference>
<gene>
    <name evidence="3" type="ORF">ACFTOW_01845</name>
</gene>
<feature type="compositionally biased region" description="Basic and acidic residues" evidence="1">
    <location>
        <begin position="68"/>
        <end position="77"/>
    </location>
</feature>
<sequence>MFYSTSDLKASTEKDGYVRANVADVLQGLQGRGFAKDGDMPRKAGGSFRHLTWSDLAVELPVEPDPAPEDHEPDISHGTDTADTSKHSDTAGADVPAAGPNDGPPTEIDDPSHTAPDVPVPAEPPAPAVDEQMLQKIRDDAYAEGLSAGKAMTESEREAELAQQFDRLRDLIERLDATDVLDIATLSKSLKRAVLDLASQRVGLLLTEMPDILVERIETLVQNLSHLSGQRELFLAPEDVPLVQGRFVKRQHSPQLHIIADSALRRGDARLRIGGAEMSDLMSETEKAAAKPEAETV</sequence>
<protein>
    <submittedName>
        <fullName evidence="3">FliH/SctL family protein</fullName>
    </submittedName>
</protein>
<proteinExistence type="predicted"/>
<feature type="domain" description="Flagellar assembly protein FliH/Type III secretion system HrpE" evidence="2">
    <location>
        <begin position="163"/>
        <end position="271"/>
    </location>
</feature>
<name>A0ABW4EDZ0_9RHOB</name>
<keyword evidence="4" id="KW-1185">Reference proteome</keyword>